<evidence type="ECO:0000313" key="1">
    <source>
        <dbReference type="EMBL" id="MFD1202445.1"/>
    </source>
</evidence>
<proteinExistence type="predicted"/>
<dbReference type="EMBL" id="JBHTLY010000005">
    <property type="protein sequence ID" value="MFD1202445.1"/>
    <property type="molecule type" value="Genomic_DNA"/>
</dbReference>
<accession>A0ABW3TP79</accession>
<sequence length="95" mass="10539">MAVAFSFSVGTHERHEVTVRVRGVRNRVTIAVDGKPVVDSGGHLGIVMPNVFDFEVGERETHIVSVRLIAQQIIDGGASYIDVFVDGRYAFRQPW</sequence>
<dbReference type="Proteomes" id="UP001597181">
    <property type="component" value="Unassembled WGS sequence"/>
</dbReference>
<evidence type="ECO:0000313" key="2">
    <source>
        <dbReference type="Proteomes" id="UP001597181"/>
    </source>
</evidence>
<name>A0ABW3TP79_9MICO</name>
<gene>
    <name evidence="1" type="ORF">ACFQ3U_11125</name>
</gene>
<organism evidence="1 2">
    <name type="scientific">Leucobacter albus</name>
    <dbReference type="NCBI Taxonomy" id="272210"/>
    <lineage>
        <taxon>Bacteria</taxon>
        <taxon>Bacillati</taxon>
        <taxon>Actinomycetota</taxon>
        <taxon>Actinomycetes</taxon>
        <taxon>Micrococcales</taxon>
        <taxon>Microbacteriaceae</taxon>
        <taxon>Leucobacter</taxon>
    </lineage>
</organism>
<comment type="caution">
    <text evidence="1">The sequence shown here is derived from an EMBL/GenBank/DDBJ whole genome shotgun (WGS) entry which is preliminary data.</text>
</comment>
<keyword evidence="2" id="KW-1185">Reference proteome</keyword>
<reference evidence="2" key="1">
    <citation type="journal article" date="2019" name="Int. J. Syst. Evol. Microbiol.">
        <title>The Global Catalogue of Microorganisms (GCM) 10K type strain sequencing project: providing services to taxonomists for standard genome sequencing and annotation.</title>
        <authorList>
            <consortium name="The Broad Institute Genomics Platform"/>
            <consortium name="The Broad Institute Genome Sequencing Center for Infectious Disease"/>
            <person name="Wu L."/>
            <person name="Ma J."/>
        </authorList>
    </citation>
    <scope>NUCLEOTIDE SEQUENCE [LARGE SCALE GENOMIC DNA]</scope>
    <source>
        <strain evidence="2">CCUG 50213</strain>
    </source>
</reference>
<protein>
    <submittedName>
        <fullName evidence="1">Uncharacterized protein</fullName>
    </submittedName>
</protein>
<dbReference type="RefSeq" id="WP_343960410.1">
    <property type="nucleotide sequence ID" value="NZ_BAAAKZ010000008.1"/>
</dbReference>